<proteinExistence type="inferred from homology"/>
<keyword evidence="2" id="KW-0813">Transport</keyword>
<feature type="transmembrane region" description="Helical" evidence="7">
    <location>
        <begin position="42"/>
        <end position="67"/>
    </location>
</feature>
<keyword evidence="3 7" id="KW-0812">Transmembrane</keyword>
<dbReference type="SUPFAM" id="SSF103473">
    <property type="entry name" value="MFS general substrate transporter"/>
    <property type="match status" value="1"/>
</dbReference>
<comment type="subcellular location">
    <subcellularLocation>
        <location evidence="1">Membrane</location>
        <topology evidence="1">Multi-pass membrane protein</topology>
    </subcellularLocation>
</comment>
<dbReference type="PROSITE" id="PS50850">
    <property type="entry name" value="MFS"/>
    <property type="match status" value="1"/>
</dbReference>
<dbReference type="EMBL" id="UYRT01007915">
    <property type="protein sequence ID" value="VDK43857.1"/>
    <property type="molecule type" value="Genomic_DNA"/>
</dbReference>
<dbReference type="PANTHER" id="PTHR23505">
    <property type="entry name" value="SPINSTER"/>
    <property type="match status" value="1"/>
</dbReference>
<dbReference type="AlphaFoldDB" id="A0A183D6D1"/>
<feature type="transmembrane region" description="Helical" evidence="7">
    <location>
        <begin position="18"/>
        <end position="36"/>
    </location>
</feature>
<dbReference type="GO" id="GO:0022857">
    <property type="term" value="F:transmembrane transporter activity"/>
    <property type="evidence" value="ECO:0007669"/>
    <property type="project" value="InterPro"/>
</dbReference>
<feature type="transmembrane region" description="Helical" evidence="7">
    <location>
        <begin position="110"/>
        <end position="130"/>
    </location>
</feature>
<dbReference type="InterPro" id="IPR020846">
    <property type="entry name" value="MFS_dom"/>
</dbReference>
<gene>
    <name evidence="9" type="ORF">GPUH_LOCUS4272</name>
</gene>
<feature type="transmembrane region" description="Helical" evidence="7">
    <location>
        <begin position="161"/>
        <end position="181"/>
    </location>
</feature>
<evidence type="ECO:0000256" key="2">
    <source>
        <dbReference type="ARBA" id="ARBA00022448"/>
    </source>
</evidence>
<dbReference type="PANTHER" id="PTHR23505:SF79">
    <property type="entry name" value="PROTEIN SPINSTER"/>
    <property type="match status" value="1"/>
</dbReference>
<reference evidence="11" key="1">
    <citation type="submission" date="2016-06" db="UniProtKB">
        <authorList>
            <consortium name="WormBaseParasite"/>
        </authorList>
    </citation>
    <scope>IDENTIFICATION</scope>
</reference>
<evidence type="ECO:0000313" key="10">
    <source>
        <dbReference type="Proteomes" id="UP000271098"/>
    </source>
</evidence>
<accession>A0A183D6D1</accession>
<dbReference type="InterPro" id="IPR044770">
    <property type="entry name" value="MFS_spinster-like"/>
</dbReference>
<dbReference type="InterPro" id="IPR036259">
    <property type="entry name" value="MFS_trans_sf"/>
</dbReference>
<evidence type="ECO:0000256" key="3">
    <source>
        <dbReference type="ARBA" id="ARBA00022692"/>
    </source>
</evidence>
<keyword evidence="4 7" id="KW-1133">Transmembrane helix</keyword>
<keyword evidence="10" id="KW-1185">Reference proteome</keyword>
<evidence type="ECO:0000256" key="1">
    <source>
        <dbReference type="ARBA" id="ARBA00004141"/>
    </source>
</evidence>
<evidence type="ECO:0000313" key="11">
    <source>
        <dbReference type="WBParaSite" id="GPUH_0000427901-mRNA-1"/>
    </source>
</evidence>
<name>A0A183D6D1_9BILA</name>
<evidence type="ECO:0000256" key="6">
    <source>
        <dbReference type="ARBA" id="ARBA00024338"/>
    </source>
</evidence>
<dbReference type="CDD" id="cd17328">
    <property type="entry name" value="MFS_spinster_like"/>
    <property type="match status" value="1"/>
</dbReference>
<evidence type="ECO:0000313" key="9">
    <source>
        <dbReference type="EMBL" id="VDK43857.1"/>
    </source>
</evidence>
<protein>
    <submittedName>
        <fullName evidence="11">MFS domain-containing protein</fullName>
    </submittedName>
</protein>
<keyword evidence="5 7" id="KW-0472">Membrane</keyword>
<dbReference type="WBParaSite" id="GPUH_0000427901-mRNA-1">
    <property type="protein sequence ID" value="GPUH_0000427901-mRNA-1"/>
    <property type="gene ID" value="GPUH_0000427901"/>
</dbReference>
<organism evidence="11">
    <name type="scientific">Gongylonema pulchrum</name>
    <dbReference type="NCBI Taxonomy" id="637853"/>
    <lineage>
        <taxon>Eukaryota</taxon>
        <taxon>Metazoa</taxon>
        <taxon>Ecdysozoa</taxon>
        <taxon>Nematoda</taxon>
        <taxon>Chromadorea</taxon>
        <taxon>Rhabditida</taxon>
        <taxon>Spirurina</taxon>
        <taxon>Spiruromorpha</taxon>
        <taxon>Spiruroidea</taxon>
        <taxon>Gongylonematidae</taxon>
        <taxon>Gongylonema</taxon>
    </lineage>
</organism>
<dbReference type="GO" id="GO:0016020">
    <property type="term" value="C:membrane"/>
    <property type="evidence" value="ECO:0007669"/>
    <property type="project" value="UniProtKB-SubCell"/>
</dbReference>
<feature type="domain" description="Major facilitator superfamily (MFS) profile" evidence="8">
    <location>
        <begin position="1"/>
        <end position="185"/>
    </location>
</feature>
<comment type="similarity">
    <text evidence="6">Belongs to the major facilitator superfamily. Spinster (TC 2.A.1.49) family.</text>
</comment>
<feature type="transmembrane region" description="Helical" evidence="7">
    <location>
        <begin position="79"/>
        <end position="104"/>
    </location>
</feature>
<evidence type="ECO:0000256" key="5">
    <source>
        <dbReference type="ARBA" id="ARBA00023136"/>
    </source>
</evidence>
<dbReference type="InterPro" id="IPR011701">
    <property type="entry name" value="MFS"/>
</dbReference>
<dbReference type="Proteomes" id="UP000271098">
    <property type="component" value="Unassembled WGS sequence"/>
</dbReference>
<evidence type="ECO:0000256" key="4">
    <source>
        <dbReference type="ARBA" id="ARBA00022989"/>
    </source>
</evidence>
<dbReference type="Pfam" id="PF07690">
    <property type="entry name" value="MFS_1"/>
    <property type="match status" value="1"/>
</dbReference>
<sequence length="185" mass="20358">MLFAPICGYFGDRYNRKFIMECGLVVWMIAVVLSTFCGPANFYLFMLCRGIVGIGEASYVTVAPTIIADMYTGNRRSTALMVFYFAIPVGSGLGYVTGSLVSLWTGAWQWGVRLTPILGIVSFILLLFVVDEPVRGEAEHANPEPSTFIDDVKYLFTVRTYGATTLGLTAVVFTTGCLAWWTPTL</sequence>
<evidence type="ECO:0000256" key="7">
    <source>
        <dbReference type="SAM" id="Phobius"/>
    </source>
</evidence>
<dbReference type="Gene3D" id="1.20.1250.20">
    <property type="entry name" value="MFS general substrate transporter like domains"/>
    <property type="match status" value="1"/>
</dbReference>
<evidence type="ECO:0000259" key="8">
    <source>
        <dbReference type="PROSITE" id="PS50850"/>
    </source>
</evidence>
<reference evidence="9 10" key="2">
    <citation type="submission" date="2018-11" db="EMBL/GenBank/DDBJ databases">
        <authorList>
            <consortium name="Pathogen Informatics"/>
        </authorList>
    </citation>
    <scope>NUCLEOTIDE SEQUENCE [LARGE SCALE GENOMIC DNA]</scope>
</reference>
<dbReference type="OrthoDB" id="6770063at2759"/>